<dbReference type="InterPro" id="IPR029063">
    <property type="entry name" value="SAM-dependent_MTases_sf"/>
</dbReference>
<dbReference type="NCBIfam" id="TIGR01444">
    <property type="entry name" value="fkbM_fam"/>
    <property type="match status" value="1"/>
</dbReference>
<feature type="chain" id="PRO_5005188969" description="Methyltransferase FkbM domain-containing protein" evidence="2">
    <location>
        <begin position="19"/>
        <end position="393"/>
    </location>
</feature>
<keyword evidence="1" id="KW-0472">Membrane</keyword>
<feature type="transmembrane region" description="Helical" evidence="1">
    <location>
        <begin position="362"/>
        <end position="385"/>
    </location>
</feature>
<keyword evidence="1" id="KW-0812">Transmembrane</keyword>
<gene>
    <name evidence="4" type="ORF">Cvel_3643</name>
</gene>
<dbReference type="VEuPathDB" id="CryptoDB:Cvel_3643"/>
<evidence type="ECO:0000313" key="4">
    <source>
        <dbReference type="EMBL" id="CEM16906.1"/>
    </source>
</evidence>
<dbReference type="InterPro" id="IPR006342">
    <property type="entry name" value="FkbM_mtfrase"/>
</dbReference>
<proteinExistence type="predicted"/>
<evidence type="ECO:0000259" key="3">
    <source>
        <dbReference type="Pfam" id="PF05050"/>
    </source>
</evidence>
<evidence type="ECO:0000256" key="2">
    <source>
        <dbReference type="SAM" id="SignalP"/>
    </source>
</evidence>
<dbReference type="SUPFAM" id="SSF53335">
    <property type="entry name" value="S-adenosyl-L-methionine-dependent methyltransferases"/>
    <property type="match status" value="1"/>
</dbReference>
<dbReference type="PANTHER" id="PTHR34203">
    <property type="entry name" value="METHYLTRANSFERASE, FKBM FAMILY PROTEIN"/>
    <property type="match status" value="1"/>
</dbReference>
<evidence type="ECO:0000256" key="1">
    <source>
        <dbReference type="SAM" id="Phobius"/>
    </source>
</evidence>
<keyword evidence="1" id="KW-1133">Transmembrane helix</keyword>
<name>A0A0G4FRL3_9ALVE</name>
<dbReference type="EMBL" id="CDMZ01000562">
    <property type="protein sequence ID" value="CEM16906.1"/>
    <property type="molecule type" value="Genomic_DNA"/>
</dbReference>
<protein>
    <recommendedName>
        <fullName evidence="3">Methyltransferase FkbM domain-containing protein</fullName>
    </recommendedName>
</protein>
<feature type="domain" description="Methyltransferase FkbM" evidence="3">
    <location>
        <begin position="117"/>
        <end position="246"/>
    </location>
</feature>
<dbReference type="InterPro" id="IPR052514">
    <property type="entry name" value="SAM-dependent_MTase"/>
</dbReference>
<keyword evidence="2" id="KW-0732">Signal</keyword>
<feature type="signal peptide" evidence="2">
    <location>
        <begin position="1"/>
        <end position="18"/>
    </location>
</feature>
<reference evidence="4" key="1">
    <citation type="submission" date="2014-11" db="EMBL/GenBank/DDBJ databases">
        <authorList>
            <person name="Otto D Thomas"/>
            <person name="Naeem Raeece"/>
        </authorList>
    </citation>
    <scope>NUCLEOTIDE SEQUENCE</scope>
</reference>
<organism evidence="4">
    <name type="scientific">Chromera velia CCMP2878</name>
    <dbReference type="NCBI Taxonomy" id="1169474"/>
    <lineage>
        <taxon>Eukaryota</taxon>
        <taxon>Sar</taxon>
        <taxon>Alveolata</taxon>
        <taxon>Colpodellida</taxon>
        <taxon>Chromeraceae</taxon>
        <taxon>Chromera</taxon>
    </lineage>
</organism>
<accession>A0A0G4FRL3</accession>
<dbReference type="PANTHER" id="PTHR34203:SF15">
    <property type="entry name" value="SLL1173 PROTEIN"/>
    <property type="match status" value="1"/>
</dbReference>
<dbReference type="Gene3D" id="3.40.50.150">
    <property type="entry name" value="Vaccinia Virus protein VP39"/>
    <property type="match status" value="1"/>
</dbReference>
<dbReference type="AlphaFoldDB" id="A0A0G4FRL3"/>
<dbReference type="Pfam" id="PF05050">
    <property type="entry name" value="Methyltransf_21"/>
    <property type="match status" value="1"/>
</dbReference>
<sequence length="393" mass="44045">MRSLPFLGLSLLPPLVLSDCVLRRFQSAHVQGYDPQQCSRLLGLERTVRGPREFVEPFSETGDLRRLNEIPSCPPYFMVCEETEPRCRSFSSGGDHGVLIDYMGYRIRDRPGEIFVDVGGNRGFFSLYAANLGLCTIYFEIQKYFLGNVAFSALANGVEDRFFIFQQGVSRSSSSMTFKHFDGVAHLAEGGEGDTMVPVEPLDSVIQQPVAMLKIDVEGFEMCALEGAQRLVFEHGASFMAFEIGPARWSRCGTTLAEGTELMQRVSEHYDSFVSAHCRESFKVGEYLEKETRSFPGDRWDRFELYKVPRGAWPQLIAEMAEKDADCNFWFEHKEAAAKTGEGVPSGHKWPGAYSSTSSKTILAVVMVSVGIGFLLYLCACRKVAGTLRRRRM</sequence>